<dbReference type="Proteomes" id="UP000027180">
    <property type="component" value="Chromosome"/>
</dbReference>
<name>A0A060I850_RHIET</name>
<protein>
    <submittedName>
        <fullName evidence="2">DNA polymerase Y-family domain-containing protein</fullName>
    </submittedName>
</protein>
<dbReference type="EMBL" id="CP006986">
    <property type="protein sequence ID" value="AIC28130.1"/>
    <property type="molecule type" value="Genomic_DNA"/>
</dbReference>
<dbReference type="InterPro" id="IPR036775">
    <property type="entry name" value="DNA_pol_Y-fam_lit_finger_sf"/>
</dbReference>
<evidence type="ECO:0000313" key="3">
    <source>
        <dbReference type="Proteomes" id="UP000027180"/>
    </source>
</evidence>
<proteinExistence type="predicted"/>
<dbReference type="Pfam" id="PF11799">
    <property type="entry name" value="IMS_C"/>
    <property type="match status" value="1"/>
</dbReference>
<feature type="domain" description="DNA polymerase Y-family little finger" evidence="1">
    <location>
        <begin position="2"/>
        <end position="96"/>
    </location>
</feature>
<dbReference type="AlphaFoldDB" id="A0A060I850"/>
<organism evidence="2 3">
    <name type="scientific">Rhizobium etli bv. mimosae str. IE4771</name>
    <dbReference type="NCBI Taxonomy" id="1432050"/>
    <lineage>
        <taxon>Bacteria</taxon>
        <taxon>Pseudomonadati</taxon>
        <taxon>Pseudomonadota</taxon>
        <taxon>Alphaproteobacteria</taxon>
        <taxon>Hyphomicrobiales</taxon>
        <taxon>Rhizobiaceae</taxon>
        <taxon>Rhizobium/Agrobacterium group</taxon>
        <taxon>Rhizobium</taxon>
    </lineage>
</organism>
<accession>A0A060I850</accession>
<dbReference type="HOGENOM" id="CLU_2207924_0_0_5"/>
<dbReference type="Gene3D" id="3.30.1490.100">
    <property type="entry name" value="DNA polymerase, Y-family, little finger domain"/>
    <property type="match status" value="1"/>
</dbReference>
<gene>
    <name evidence="2" type="ORF">IE4771_CH03036</name>
</gene>
<evidence type="ECO:0000259" key="1">
    <source>
        <dbReference type="Pfam" id="PF11799"/>
    </source>
</evidence>
<dbReference type="GO" id="GO:0003887">
    <property type="term" value="F:DNA-directed DNA polymerase activity"/>
    <property type="evidence" value="ECO:0007669"/>
    <property type="project" value="UniProtKB-EC"/>
</dbReference>
<dbReference type="GO" id="GO:0003684">
    <property type="term" value="F:damaged DNA binding"/>
    <property type="evidence" value="ECO:0007669"/>
    <property type="project" value="InterPro"/>
</dbReference>
<evidence type="ECO:0000313" key="2">
    <source>
        <dbReference type="EMBL" id="AIC28130.1"/>
    </source>
</evidence>
<dbReference type="GO" id="GO:0006281">
    <property type="term" value="P:DNA repair"/>
    <property type="evidence" value="ECO:0007669"/>
    <property type="project" value="InterPro"/>
</dbReference>
<dbReference type="InterPro" id="IPR017961">
    <property type="entry name" value="DNA_pol_Y-fam_little_finger"/>
</dbReference>
<reference evidence="2 3" key="1">
    <citation type="submission" date="2013-12" db="EMBL/GenBank/DDBJ databases">
        <title>Complete genome sequence of Rhizobium etli bv. mimosae IE4771.</title>
        <authorList>
            <person name="Bustos P."/>
            <person name="Santamaria R.I."/>
            <person name="Lozano L."/>
            <person name="Ormeno-Orrillo E."/>
            <person name="Rogel M.A."/>
            <person name="Romero D."/>
            <person name="Cevallos M.A."/>
            <person name="Martinez-Romero E."/>
            <person name="Gonzalez V."/>
        </authorList>
    </citation>
    <scope>NUCLEOTIDE SEQUENCE [LARGE SCALE GENOMIC DNA]</scope>
    <source>
        <strain evidence="2 3">IE4771</strain>
    </source>
</reference>
<sequence>MTDIHSFDPAWEGIRPLIEKVWGYCDANDISAKTVTLKVKYANFTQITRSKTTAMPFGSFFDLEDTVKSLLEAIFPVSRGIRLLGVTLSSLERKSAEREPPQLLLFT</sequence>
<dbReference type="SUPFAM" id="SSF100879">
    <property type="entry name" value="Lesion bypass DNA polymerase (Y-family), little finger domain"/>
    <property type="match status" value="1"/>
</dbReference>
<dbReference type="KEGG" id="rei:IE4771_CH03036"/>